<evidence type="ECO:0000313" key="9">
    <source>
        <dbReference type="Proteomes" id="UP000248795"/>
    </source>
</evidence>
<dbReference type="Pfam" id="PF00892">
    <property type="entry name" value="EamA"/>
    <property type="match status" value="2"/>
</dbReference>
<dbReference type="SUPFAM" id="SSF103481">
    <property type="entry name" value="Multidrug resistance efflux transporter EmrE"/>
    <property type="match status" value="2"/>
</dbReference>
<keyword evidence="9" id="KW-1185">Reference proteome</keyword>
<dbReference type="PANTHER" id="PTHR22911:SF6">
    <property type="entry name" value="SOLUTE CARRIER FAMILY 35 MEMBER G1"/>
    <property type="match status" value="1"/>
</dbReference>
<evidence type="ECO:0000313" key="8">
    <source>
        <dbReference type="EMBL" id="PZF77683.1"/>
    </source>
</evidence>
<evidence type="ECO:0000256" key="4">
    <source>
        <dbReference type="ARBA" id="ARBA00022989"/>
    </source>
</evidence>
<keyword evidence="5 6" id="KW-0472">Membrane</keyword>
<feature type="transmembrane region" description="Helical" evidence="6">
    <location>
        <begin position="272"/>
        <end position="290"/>
    </location>
</feature>
<accession>A0A2W2CBW3</accession>
<feature type="transmembrane region" description="Helical" evidence="6">
    <location>
        <begin position="52"/>
        <end position="73"/>
    </location>
</feature>
<comment type="caution">
    <text evidence="8">The sequence shown here is derived from an EMBL/GenBank/DDBJ whole genome shotgun (WGS) entry which is preliminary data.</text>
</comment>
<comment type="similarity">
    <text evidence="2">Belongs to the drug/metabolite transporter (DMT) superfamily. 10 TMS drug/metabolite exporter (DME) (TC 2.A.7.3) family.</text>
</comment>
<feature type="transmembrane region" description="Helical" evidence="6">
    <location>
        <begin position="190"/>
        <end position="210"/>
    </location>
</feature>
<evidence type="ECO:0000256" key="5">
    <source>
        <dbReference type="ARBA" id="ARBA00023136"/>
    </source>
</evidence>
<feature type="transmembrane region" description="Helical" evidence="6">
    <location>
        <begin position="157"/>
        <end position="178"/>
    </location>
</feature>
<evidence type="ECO:0000256" key="2">
    <source>
        <dbReference type="ARBA" id="ARBA00009853"/>
    </source>
</evidence>
<evidence type="ECO:0000259" key="7">
    <source>
        <dbReference type="Pfam" id="PF00892"/>
    </source>
</evidence>
<evidence type="ECO:0000256" key="6">
    <source>
        <dbReference type="SAM" id="Phobius"/>
    </source>
</evidence>
<dbReference type="PANTHER" id="PTHR22911">
    <property type="entry name" value="ACYL-MALONYL CONDENSING ENZYME-RELATED"/>
    <property type="match status" value="1"/>
</dbReference>
<keyword evidence="4 6" id="KW-1133">Transmembrane helix</keyword>
<feature type="transmembrane region" description="Helical" evidence="6">
    <location>
        <begin position="133"/>
        <end position="151"/>
    </location>
</feature>
<dbReference type="InterPro" id="IPR000620">
    <property type="entry name" value="EamA_dom"/>
</dbReference>
<dbReference type="GO" id="GO:0016020">
    <property type="term" value="C:membrane"/>
    <property type="evidence" value="ECO:0007669"/>
    <property type="project" value="UniProtKB-SubCell"/>
</dbReference>
<feature type="transmembrane region" description="Helical" evidence="6">
    <location>
        <begin position="21"/>
        <end position="40"/>
    </location>
</feature>
<sequence>MVNAALRIRGRGVAQQKVGQAGLWMAGWLTATLGMTVAGRQLAQEVSVFEVMLLRSLIATIILTPIVMLNGGLKGRLSQLKLHGIRNVVHYAGQYAWFSALLLIPLAEVIAIEFTMPLWIAILAAAFLGERLYGWKVAALVVGFGGVLMIVKPGLTLNVGHLVALAAALLFAVSVTLTKYITRRDTALTVIFFMFTMQTVIGAFPAWATWTWPSVQALPFVAVVALAGTGSHYCLSRAISLADASVVMPMDFLRLPLSALLGYWIYNEGLDAWSLAGGALILAANTINIFKASRQ</sequence>
<evidence type="ECO:0000256" key="1">
    <source>
        <dbReference type="ARBA" id="ARBA00004141"/>
    </source>
</evidence>
<dbReference type="AlphaFoldDB" id="A0A2W2CBW3"/>
<feature type="transmembrane region" description="Helical" evidence="6">
    <location>
        <begin position="216"/>
        <end position="235"/>
    </location>
</feature>
<dbReference type="Proteomes" id="UP000248795">
    <property type="component" value="Unassembled WGS sequence"/>
</dbReference>
<feature type="domain" description="EamA" evidence="7">
    <location>
        <begin position="160"/>
        <end position="284"/>
    </location>
</feature>
<organism evidence="8 9">
    <name type="scientific">Aestuariivirga litoralis</name>
    <dbReference type="NCBI Taxonomy" id="2650924"/>
    <lineage>
        <taxon>Bacteria</taxon>
        <taxon>Pseudomonadati</taxon>
        <taxon>Pseudomonadota</taxon>
        <taxon>Alphaproteobacteria</taxon>
        <taxon>Hyphomicrobiales</taxon>
        <taxon>Aestuariivirgaceae</taxon>
        <taxon>Aestuariivirga</taxon>
    </lineage>
</organism>
<gene>
    <name evidence="8" type="ORF">DK847_04400</name>
</gene>
<protein>
    <submittedName>
        <fullName evidence="8">EamA/RhaT family transporter</fullName>
    </submittedName>
</protein>
<name>A0A2W2CBW3_9HYPH</name>
<dbReference type="InterPro" id="IPR037185">
    <property type="entry name" value="EmrE-like"/>
</dbReference>
<feature type="domain" description="EamA" evidence="7">
    <location>
        <begin position="35"/>
        <end position="151"/>
    </location>
</feature>
<keyword evidence="3 6" id="KW-0812">Transmembrane</keyword>
<proteinExistence type="inferred from homology"/>
<comment type="subcellular location">
    <subcellularLocation>
        <location evidence="1">Membrane</location>
        <topology evidence="1">Multi-pass membrane protein</topology>
    </subcellularLocation>
</comment>
<dbReference type="EMBL" id="QKVK01000002">
    <property type="protein sequence ID" value="PZF77683.1"/>
    <property type="molecule type" value="Genomic_DNA"/>
</dbReference>
<reference evidence="9" key="1">
    <citation type="submission" date="2018-06" db="EMBL/GenBank/DDBJ databases">
        <title>Aestuariibacter litoralis strain KCTC 52945T.</title>
        <authorList>
            <person name="Li X."/>
            <person name="Salam N."/>
            <person name="Li J.-L."/>
            <person name="Chen Y.-M."/>
            <person name="Yang Z.-W."/>
            <person name="Zhang L.-Y."/>
            <person name="Han M.-X."/>
            <person name="Xiao M."/>
            <person name="Li W.-J."/>
        </authorList>
    </citation>
    <scope>NUCLEOTIDE SEQUENCE [LARGE SCALE GENOMIC DNA]</scope>
    <source>
        <strain evidence="9">KCTC 52945</strain>
    </source>
</reference>
<evidence type="ECO:0000256" key="3">
    <source>
        <dbReference type="ARBA" id="ARBA00022692"/>
    </source>
</evidence>